<proteinExistence type="predicted"/>
<feature type="domain" description="Tyrosine specific protein phosphatases" evidence="3">
    <location>
        <begin position="631"/>
        <end position="690"/>
    </location>
</feature>
<dbReference type="Gene3D" id="3.90.190.10">
    <property type="entry name" value="Protein tyrosine phosphatase superfamily"/>
    <property type="match status" value="1"/>
</dbReference>
<sequence>MKSSNEVSGTWSKLPNQGLPPGYARDRTSSLASFMNLNGANEEDFGDMFSLATANDYPMNDRGRRILLPAGSNNAEDDEATSRFRKRVKQMARKETVRPARSLSPVSRDRDMFEEAGEEDGGQPLQLDQTNRKKKGKGIGYIFTPSAQTQEQAKVPAQTRRVMIISPGDEEKLKNGPQEKVYRLDEMKAHWKATRMKLFAARTAIDVQPELVERTRFKMEAHRKDIRLHGISPNAISFNSEQYATEQEIVRSSVGIIEEPVSEEQMRVLVKQCKENIDLTQHLLYSKKYDNKWKPQHRKLFAEGTEDGKKKNRPLNKQGWVLPLKKLCDKIGISTSFFTHNKHVTLDEAREYVLKERLAKTADMIAGSWLTVADRQSVENPVLMSYLSQTLDARTLALRLAQFKVNIETDMDRVRETGQYYNNIQLGKRMFAPTRKPKFVQTITGGMERRFEILDNQVNFIPFEHIASDLYKEKCRNTRVHCRDSTRVVLKYANYDGDDDFIHANRIEGGPLFSKFILTQAPMANTVGDFWRMIYQEKCPYIFMLISRKHPERCERYWPSTPSDDPLLVFGLTVENRGICTDRDPLFRITQLLITGPDGDKHHVEHWQADMNNSANLWSPLLLLRLARNCNRPIVVHDHLGISRAACLVAAEVAICNLIKGPSYKHPVQRAVQFVRSCRPFSVETPMQYIYIHRVVLFFFKDFLGSLRTIETDYQRWLMERSGRMFLDDLDAPVPGYRLLSPRVDPDLLRVVGRPERPNYRREAPDVVGEMPMPLQKKLPFNLID</sequence>
<dbReference type="GO" id="GO:0004725">
    <property type="term" value="F:protein tyrosine phosphatase activity"/>
    <property type="evidence" value="ECO:0007669"/>
    <property type="project" value="InterPro"/>
</dbReference>
<dbReference type="AlphaFoldDB" id="A0A2A2K0B4"/>
<evidence type="ECO:0000313" key="4">
    <source>
        <dbReference type="EMBL" id="PAV67385.1"/>
    </source>
</evidence>
<dbReference type="SUPFAM" id="SSF52799">
    <property type="entry name" value="(Phosphotyrosine protein) phosphatases II"/>
    <property type="match status" value="1"/>
</dbReference>
<dbReference type="EMBL" id="LIAE01009935">
    <property type="protein sequence ID" value="PAV67385.1"/>
    <property type="molecule type" value="Genomic_DNA"/>
</dbReference>
<dbReference type="InterPro" id="IPR029021">
    <property type="entry name" value="Prot-tyrosine_phosphatase-like"/>
</dbReference>
<reference evidence="4 5" key="1">
    <citation type="journal article" date="2017" name="Curr. Biol.">
        <title>Genome architecture and evolution of a unichromosomal asexual nematode.</title>
        <authorList>
            <person name="Fradin H."/>
            <person name="Zegar C."/>
            <person name="Gutwein M."/>
            <person name="Lucas J."/>
            <person name="Kovtun M."/>
            <person name="Corcoran D."/>
            <person name="Baugh L.R."/>
            <person name="Kiontke K."/>
            <person name="Gunsalus K."/>
            <person name="Fitch D.H."/>
            <person name="Piano F."/>
        </authorList>
    </citation>
    <scope>NUCLEOTIDE SEQUENCE [LARGE SCALE GENOMIC DNA]</scope>
    <source>
        <strain evidence="4">PF1309</strain>
    </source>
</reference>
<evidence type="ECO:0000259" key="2">
    <source>
        <dbReference type="PROSITE" id="PS50055"/>
    </source>
</evidence>
<evidence type="ECO:0000313" key="5">
    <source>
        <dbReference type="Proteomes" id="UP000218231"/>
    </source>
</evidence>
<dbReference type="Proteomes" id="UP000218231">
    <property type="component" value="Unassembled WGS sequence"/>
</dbReference>
<feature type="region of interest" description="Disordered" evidence="1">
    <location>
        <begin position="90"/>
        <end position="132"/>
    </location>
</feature>
<feature type="compositionally biased region" description="Polar residues" evidence="1">
    <location>
        <begin position="1"/>
        <end position="15"/>
    </location>
</feature>
<evidence type="ECO:0000259" key="3">
    <source>
        <dbReference type="PROSITE" id="PS50056"/>
    </source>
</evidence>
<dbReference type="PRINTS" id="PR00700">
    <property type="entry name" value="PRTYPHPHTASE"/>
</dbReference>
<dbReference type="InterPro" id="IPR003595">
    <property type="entry name" value="Tyr_Pase_cat"/>
</dbReference>
<feature type="domain" description="Tyrosine-protein phosphatase" evidence="2">
    <location>
        <begin position="447"/>
        <end position="699"/>
    </location>
</feature>
<dbReference type="PROSITE" id="PS50056">
    <property type="entry name" value="TYR_PHOSPHATASE_2"/>
    <property type="match status" value="1"/>
</dbReference>
<evidence type="ECO:0000256" key="1">
    <source>
        <dbReference type="SAM" id="MobiDB-lite"/>
    </source>
</evidence>
<dbReference type="InterPro" id="IPR052782">
    <property type="entry name" value="Oocyte-zygote_transition_reg"/>
</dbReference>
<gene>
    <name evidence="4" type="ORF">WR25_23194</name>
</gene>
<dbReference type="SMART" id="SM00194">
    <property type="entry name" value="PTPc"/>
    <property type="match status" value="1"/>
</dbReference>
<dbReference type="PANTHER" id="PTHR46163">
    <property type="entry name" value="TYROSINE-PROTEIN PHOSPHATASE-RELATED"/>
    <property type="match status" value="1"/>
</dbReference>
<accession>A0A2A2K0B4</accession>
<dbReference type="CDD" id="cd00047">
    <property type="entry name" value="PTPc"/>
    <property type="match status" value="1"/>
</dbReference>
<dbReference type="OrthoDB" id="5867707at2759"/>
<comment type="caution">
    <text evidence="4">The sequence shown here is derived from an EMBL/GenBank/DDBJ whole genome shotgun (WGS) entry which is preliminary data.</text>
</comment>
<dbReference type="PROSITE" id="PS50055">
    <property type="entry name" value="TYR_PHOSPHATASE_PTP"/>
    <property type="match status" value="1"/>
</dbReference>
<dbReference type="STRING" id="2018661.A0A2A2K0B4"/>
<protein>
    <recommendedName>
        <fullName evidence="6">Tyrosine-protein phosphatase domain-containing protein</fullName>
    </recommendedName>
</protein>
<dbReference type="Pfam" id="PF00102">
    <property type="entry name" value="Y_phosphatase"/>
    <property type="match status" value="1"/>
</dbReference>
<feature type="region of interest" description="Disordered" evidence="1">
    <location>
        <begin position="1"/>
        <end position="27"/>
    </location>
</feature>
<organism evidence="4 5">
    <name type="scientific">Diploscapter pachys</name>
    <dbReference type="NCBI Taxonomy" id="2018661"/>
    <lineage>
        <taxon>Eukaryota</taxon>
        <taxon>Metazoa</taxon>
        <taxon>Ecdysozoa</taxon>
        <taxon>Nematoda</taxon>
        <taxon>Chromadorea</taxon>
        <taxon>Rhabditida</taxon>
        <taxon>Rhabditina</taxon>
        <taxon>Rhabditomorpha</taxon>
        <taxon>Rhabditoidea</taxon>
        <taxon>Rhabditidae</taxon>
        <taxon>Diploscapter</taxon>
    </lineage>
</organism>
<evidence type="ECO:0008006" key="6">
    <source>
        <dbReference type="Google" id="ProtNLM"/>
    </source>
</evidence>
<dbReference type="SMART" id="SM00404">
    <property type="entry name" value="PTPc_motif"/>
    <property type="match status" value="1"/>
</dbReference>
<name>A0A2A2K0B4_9BILA</name>
<dbReference type="PANTHER" id="PTHR46163:SF7">
    <property type="entry name" value="PROTEIN TYROSINE PHOSPHATASE-LIKE PROTEIN EGG-3"/>
    <property type="match status" value="1"/>
</dbReference>
<keyword evidence="5" id="KW-1185">Reference proteome</keyword>
<dbReference type="InterPro" id="IPR000242">
    <property type="entry name" value="PTP_cat"/>
</dbReference>
<dbReference type="InterPro" id="IPR000387">
    <property type="entry name" value="Tyr_Pase_dom"/>
</dbReference>